<dbReference type="InterPro" id="IPR038449">
    <property type="entry name" value="SirA_sf"/>
</dbReference>
<evidence type="ECO:0000313" key="1">
    <source>
        <dbReference type="EMBL" id="MBL4952751.1"/>
    </source>
</evidence>
<accession>A0ABS1TR70</accession>
<dbReference type="RefSeq" id="WP_202653992.1">
    <property type="nucleotide sequence ID" value="NZ_JAESWB010000168.1"/>
</dbReference>
<organism evidence="1 2">
    <name type="scientific">Neobacillus paridis</name>
    <dbReference type="NCBI Taxonomy" id="2803862"/>
    <lineage>
        <taxon>Bacteria</taxon>
        <taxon>Bacillati</taxon>
        <taxon>Bacillota</taxon>
        <taxon>Bacilli</taxon>
        <taxon>Bacillales</taxon>
        <taxon>Bacillaceae</taxon>
        <taxon>Neobacillus</taxon>
    </lineage>
</organism>
<dbReference type="Pfam" id="PF10747">
    <property type="entry name" value="SirA"/>
    <property type="match status" value="1"/>
</dbReference>
<dbReference type="Gene3D" id="3.30.310.250">
    <property type="entry name" value="Sporulation inhibitor of replication protein SirA"/>
    <property type="match status" value="1"/>
</dbReference>
<reference evidence="1 2" key="1">
    <citation type="submission" date="2021-01" db="EMBL/GenBank/DDBJ databases">
        <title>Genome public.</title>
        <authorList>
            <person name="Liu C."/>
            <person name="Sun Q."/>
        </authorList>
    </citation>
    <scope>NUCLEOTIDE SEQUENCE [LARGE SCALE GENOMIC DNA]</scope>
    <source>
        <strain evidence="1 2">YIM B02564</strain>
    </source>
</reference>
<name>A0ABS1TR70_9BACI</name>
<gene>
    <name evidence="1" type="primary">sirA</name>
    <name evidence="1" type="ORF">JK635_11060</name>
</gene>
<protein>
    <submittedName>
        <fullName evidence="1">Sporulation inhibitor of replication protein SirA</fullName>
    </submittedName>
</protein>
<proteinExistence type="predicted"/>
<dbReference type="Proteomes" id="UP000623967">
    <property type="component" value="Unassembled WGS sequence"/>
</dbReference>
<evidence type="ECO:0000313" key="2">
    <source>
        <dbReference type="Proteomes" id="UP000623967"/>
    </source>
</evidence>
<dbReference type="InterPro" id="IPR019683">
    <property type="entry name" value="SirA"/>
</dbReference>
<comment type="caution">
    <text evidence="1">The sequence shown here is derived from an EMBL/GenBank/DDBJ whole genome shotgun (WGS) entry which is preliminary data.</text>
</comment>
<keyword evidence="2" id="KW-1185">Reference proteome</keyword>
<dbReference type="EMBL" id="JAESWB010000168">
    <property type="protein sequence ID" value="MBL4952751.1"/>
    <property type="molecule type" value="Genomic_DNA"/>
</dbReference>
<sequence>MRKYQLYLIEEEFATHYFGRERLFFRLFQEYQNANGELKFIIHKQIDFITKKLEVLKIHQLIQKQLGRMRGYKAERGAYTIEISGKISRAKLEVYQDLITVEAQGSYEAETAFFEVLRKCEASFLAIDLEHERFGWLKPIKERKFVSMQ</sequence>